<dbReference type="AlphaFoldDB" id="A0A4Z2B0Z0"/>
<proteinExistence type="predicted"/>
<feature type="compositionally biased region" description="Basic residues" evidence="1">
    <location>
        <begin position="187"/>
        <end position="199"/>
    </location>
</feature>
<evidence type="ECO:0000313" key="3">
    <source>
        <dbReference type="Proteomes" id="UP000516260"/>
    </source>
</evidence>
<comment type="caution">
    <text evidence="2">The sequence shown here is derived from an EMBL/GenBank/DDBJ whole genome shotgun (WGS) entry which is preliminary data.</text>
</comment>
<dbReference type="EMBL" id="SWLE01000021">
    <property type="protein sequence ID" value="TNM85981.1"/>
    <property type="molecule type" value="Genomic_DNA"/>
</dbReference>
<sequence>MFLCSVQNFGIVSWHGCEVLMTMGHPGCEVIERKPSLAEAGRVLVSPGPVPRASASLRSSQHPEFRSAADLGEETFEVNGSRSGTPSLRGKNAEAHALALLLGSMESLSIHIPPTSSKSPIEIEDYSNYNGPLQAPESEGGARLGRQAKGAKPNVTCRRKREFISEEKKDACLLGETEEEQRSSQAFKRKAPPQRHGKPSNRTGEIATRRITATPRRAPSPTCLTALPGTARNLWATP</sequence>
<evidence type="ECO:0000256" key="1">
    <source>
        <dbReference type="SAM" id="MobiDB-lite"/>
    </source>
</evidence>
<evidence type="ECO:0000313" key="2">
    <source>
        <dbReference type="EMBL" id="TNM85981.1"/>
    </source>
</evidence>
<name>A0A4Z2B0Z0_9TELE</name>
<gene>
    <name evidence="2" type="ORF">fugu_008252</name>
</gene>
<feature type="compositionally biased region" description="Low complexity" evidence="1">
    <location>
        <begin position="209"/>
        <end position="222"/>
    </location>
</feature>
<dbReference type="Proteomes" id="UP000516260">
    <property type="component" value="Chromosome 8"/>
</dbReference>
<organism evidence="2 3">
    <name type="scientific">Takifugu bimaculatus</name>
    <dbReference type="NCBI Taxonomy" id="433685"/>
    <lineage>
        <taxon>Eukaryota</taxon>
        <taxon>Metazoa</taxon>
        <taxon>Chordata</taxon>
        <taxon>Craniata</taxon>
        <taxon>Vertebrata</taxon>
        <taxon>Euteleostomi</taxon>
        <taxon>Actinopterygii</taxon>
        <taxon>Neopterygii</taxon>
        <taxon>Teleostei</taxon>
        <taxon>Neoteleostei</taxon>
        <taxon>Acanthomorphata</taxon>
        <taxon>Eupercaria</taxon>
        <taxon>Tetraodontiformes</taxon>
        <taxon>Tetradontoidea</taxon>
        <taxon>Tetraodontidae</taxon>
        <taxon>Takifugu</taxon>
    </lineage>
</organism>
<accession>A0A4Z2B0Z0</accession>
<keyword evidence="3" id="KW-1185">Reference proteome</keyword>
<protein>
    <submittedName>
        <fullName evidence="2">Uncharacterized protein</fullName>
    </submittedName>
</protein>
<reference evidence="2 3" key="1">
    <citation type="submission" date="2019-04" db="EMBL/GenBank/DDBJ databases">
        <title>The sequence and de novo assembly of Takifugu bimaculatus genome using PacBio and Hi-C technologies.</title>
        <authorList>
            <person name="Xu P."/>
            <person name="Liu B."/>
            <person name="Zhou Z."/>
        </authorList>
    </citation>
    <scope>NUCLEOTIDE SEQUENCE [LARGE SCALE GENOMIC DNA]</scope>
    <source>
        <strain evidence="2">TB-2018</strain>
        <tissue evidence="2">Muscle</tissue>
    </source>
</reference>
<feature type="region of interest" description="Disordered" evidence="1">
    <location>
        <begin position="133"/>
        <end position="154"/>
    </location>
</feature>
<feature type="region of interest" description="Disordered" evidence="1">
    <location>
        <begin position="175"/>
        <end position="238"/>
    </location>
</feature>